<name>A0A1W1WPA3_SULTA</name>
<reference evidence="2" key="1">
    <citation type="submission" date="2017-04" db="EMBL/GenBank/DDBJ databases">
        <authorList>
            <person name="Varghese N."/>
            <person name="Submissions S."/>
        </authorList>
    </citation>
    <scope>NUCLEOTIDE SEQUENCE [LARGE SCALE GENOMIC DNA]</scope>
    <source>
        <strain evidence="2">DSM 9293</strain>
    </source>
</reference>
<evidence type="ECO:0000313" key="1">
    <source>
        <dbReference type="EMBL" id="SMC08144.1"/>
    </source>
</evidence>
<dbReference type="Proteomes" id="UP000192660">
    <property type="component" value="Unassembled WGS sequence"/>
</dbReference>
<gene>
    <name evidence="1" type="ORF">SAMN00768000_3681</name>
</gene>
<dbReference type="RefSeq" id="WP_084662189.1">
    <property type="nucleotide sequence ID" value="NZ_FWWY01000002.1"/>
</dbReference>
<organism evidence="1 2">
    <name type="scientific">Sulfobacillus thermosulfidooxidans (strain DSM 9293 / VKM B-1269 / AT-1)</name>
    <dbReference type="NCBI Taxonomy" id="929705"/>
    <lineage>
        <taxon>Bacteria</taxon>
        <taxon>Bacillati</taxon>
        <taxon>Bacillota</taxon>
        <taxon>Clostridia</taxon>
        <taxon>Eubacteriales</taxon>
        <taxon>Clostridiales Family XVII. Incertae Sedis</taxon>
        <taxon>Sulfobacillus</taxon>
    </lineage>
</organism>
<dbReference type="AlphaFoldDB" id="A0A1W1WPA3"/>
<sequence>MPLNRWTFTAYDPLDPCQATVLTAWLKTALAPPHPILLDAGACPAIPFTFWHTVCAALSWTERVDLISRLTLHQMTPRSRRALLRALRHTPYAGRLTRQSAIS</sequence>
<proteinExistence type="predicted"/>
<dbReference type="OrthoDB" id="9998529at2"/>
<protein>
    <submittedName>
        <fullName evidence="1">Uncharacterized protein</fullName>
    </submittedName>
</protein>
<accession>A0A1W1WPA3</accession>
<dbReference type="EMBL" id="FWWY01000002">
    <property type="protein sequence ID" value="SMC08144.1"/>
    <property type="molecule type" value="Genomic_DNA"/>
</dbReference>
<evidence type="ECO:0000313" key="2">
    <source>
        <dbReference type="Proteomes" id="UP000192660"/>
    </source>
</evidence>
<keyword evidence="2" id="KW-1185">Reference proteome</keyword>